<gene>
    <name evidence="1" type="ORF">LCL61_08655</name>
</gene>
<sequence length="381" mass="41240">MHGGSIRKVWSEAELDEALAELHAEPRTRQDELSRARAALLRAAGDVEDELLPVTAPPVKKRPGSWRWIAAAAAAALVSGGGIVATNGFTVDDGPDPAAHSTVTQGEDLEALHGDDFPIRDDQFRLVTESTWTTHVTKTGLVYQTHEILERWLPPRSWMPIKTRFTGTGEIRWVKGDYQTAMAHGETLPGPSSHVTLAQARPPRTTTTAPVPPPVETSEARPSRDRLPSESGWTDPTPEFLSELPADPTKLSERLRRDGLWPDGRSPEQMNSTPEMFEMAFKVLRSSQGFGALRVALCKALARMPGVDVASVVTPGGRPAVSFTIALPDQTRTFVVDRATAAVVGNRAVRSNGQDEGWPGLTLFDTSISVVITEDGGPKPS</sequence>
<reference evidence="1" key="1">
    <citation type="submission" date="2023-10" db="EMBL/GenBank/DDBJ databases">
        <title>Whole genome sequencing of actinobacterial strain Amycolatopsis sp. (BCA-696) identifies the underlying plant growth-promoting genes.</title>
        <authorList>
            <person name="Gandham P."/>
            <person name="Vadla N."/>
            <person name="Saji A."/>
            <person name="Srinivas V."/>
            <person name="Ruperao P."/>
            <person name="Selvanayagam S."/>
            <person name="Saxena R.K."/>
            <person name="Rathore A."/>
            <person name="Gopalakrishnan S."/>
            <person name="Thakur V."/>
        </authorList>
    </citation>
    <scope>NUCLEOTIDE SEQUENCE</scope>
    <source>
        <strain evidence="1">BCA-696</strain>
    </source>
</reference>
<protein>
    <submittedName>
        <fullName evidence="1">CU044_5270 family protein</fullName>
    </submittedName>
</protein>
<proteinExistence type="predicted"/>
<evidence type="ECO:0000313" key="2">
    <source>
        <dbReference type="Proteomes" id="UP001456344"/>
    </source>
</evidence>
<organism evidence="1 2">
    <name type="scientific">Amycolatopsis coloradensis</name>
    <dbReference type="NCBI Taxonomy" id="76021"/>
    <lineage>
        <taxon>Bacteria</taxon>
        <taxon>Bacillati</taxon>
        <taxon>Actinomycetota</taxon>
        <taxon>Actinomycetes</taxon>
        <taxon>Pseudonocardiales</taxon>
        <taxon>Pseudonocardiaceae</taxon>
        <taxon>Amycolatopsis</taxon>
    </lineage>
</organism>
<dbReference type="Proteomes" id="UP001456344">
    <property type="component" value="Chromosome"/>
</dbReference>
<accession>A0ACD5BD26</accession>
<evidence type="ECO:0000313" key="1">
    <source>
        <dbReference type="EMBL" id="WYW15620.1"/>
    </source>
</evidence>
<dbReference type="EMBL" id="CP150484">
    <property type="protein sequence ID" value="WYW15620.1"/>
    <property type="molecule type" value="Genomic_DNA"/>
</dbReference>
<name>A0ACD5BD26_9PSEU</name>
<keyword evidence="2" id="KW-1185">Reference proteome</keyword>